<dbReference type="OrthoDB" id="50081at2759"/>
<protein>
    <submittedName>
        <fullName evidence="1">Uncharacterized protein</fullName>
    </submittedName>
</protein>
<dbReference type="AlphaFoldDB" id="A0A1E7EQC3"/>
<feature type="non-terminal residue" evidence="1">
    <location>
        <position position="1"/>
    </location>
</feature>
<dbReference type="EMBL" id="KV784382">
    <property type="protein sequence ID" value="OEU08007.1"/>
    <property type="molecule type" value="Genomic_DNA"/>
</dbReference>
<evidence type="ECO:0000313" key="2">
    <source>
        <dbReference type="Proteomes" id="UP000095751"/>
    </source>
</evidence>
<name>A0A1E7EQC3_9STRA</name>
<dbReference type="InParanoid" id="A0A1E7EQC3"/>
<reference evidence="1 2" key="1">
    <citation type="submission" date="2016-09" db="EMBL/GenBank/DDBJ databases">
        <title>Extensive genetic diversity and differential bi-allelic expression allows diatom success in the polar Southern Ocean.</title>
        <authorList>
            <consortium name="DOE Joint Genome Institute"/>
            <person name="Mock T."/>
            <person name="Otillar R.P."/>
            <person name="Strauss J."/>
            <person name="Dupont C."/>
            <person name="Frickenhaus S."/>
            <person name="Maumus F."/>
            <person name="Mcmullan M."/>
            <person name="Sanges R."/>
            <person name="Schmutz J."/>
            <person name="Toseland A."/>
            <person name="Valas R."/>
            <person name="Veluchamy A."/>
            <person name="Ward B.J."/>
            <person name="Allen A."/>
            <person name="Barry K."/>
            <person name="Falciatore A."/>
            <person name="Ferrante M."/>
            <person name="Fortunato A.E."/>
            <person name="Gloeckner G."/>
            <person name="Gruber A."/>
            <person name="Hipkin R."/>
            <person name="Janech M."/>
            <person name="Kroth P."/>
            <person name="Leese F."/>
            <person name="Lindquist E."/>
            <person name="Lyon B.R."/>
            <person name="Martin J."/>
            <person name="Mayer C."/>
            <person name="Parker M."/>
            <person name="Quesneville H."/>
            <person name="Raymond J."/>
            <person name="Uhlig C."/>
            <person name="Valentin K.U."/>
            <person name="Worden A.Z."/>
            <person name="Armbrust E.V."/>
            <person name="Bowler C."/>
            <person name="Green B."/>
            <person name="Moulton V."/>
            <person name="Van Oosterhout C."/>
            <person name="Grigoriev I."/>
        </authorList>
    </citation>
    <scope>NUCLEOTIDE SEQUENCE [LARGE SCALE GENOMIC DNA]</scope>
    <source>
        <strain evidence="1 2">CCMP1102</strain>
    </source>
</reference>
<feature type="non-terminal residue" evidence="1">
    <location>
        <position position="139"/>
    </location>
</feature>
<dbReference type="Proteomes" id="UP000095751">
    <property type="component" value="Unassembled WGS sequence"/>
</dbReference>
<dbReference type="KEGG" id="fcy:FRACYDRAFT_153484"/>
<evidence type="ECO:0000313" key="1">
    <source>
        <dbReference type="EMBL" id="OEU08007.1"/>
    </source>
</evidence>
<sequence>EKVEISNNDADAGLCIMGGCCCFYTAFDCKNIEVCCRYEYDWCFCIRHACCLSLTSKSLGVGLTTNKDDGDCCKVAAYCCDLGVVKPVSCCSGAHSCLCCYRVCSFPCTERHVDTCVCSCCFLSCAPTFGCCVAPPPCP</sequence>
<organism evidence="1 2">
    <name type="scientific">Fragilariopsis cylindrus CCMP1102</name>
    <dbReference type="NCBI Taxonomy" id="635003"/>
    <lineage>
        <taxon>Eukaryota</taxon>
        <taxon>Sar</taxon>
        <taxon>Stramenopiles</taxon>
        <taxon>Ochrophyta</taxon>
        <taxon>Bacillariophyta</taxon>
        <taxon>Bacillariophyceae</taxon>
        <taxon>Bacillariophycidae</taxon>
        <taxon>Bacillariales</taxon>
        <taxon>Bacillariaceae</taxon>
        <taxon>Fragilariopsis</taxon>
    </lineage>
</organism>
<accession>A0A1E7EQC3</accession>
<keyword evidence="2" id="KW-1185">Reference proteome</keyword>
<gene>
    <name evidence="1" type="ORF">FRACYDRAFT_153484</name>
</gene>
<proteinExistence type="predicted"/>